<dbReference type="InterPro" id="IPR027417">
    <property type="entry name" value="P-loop_NTPase"/>
</dbReference>
<protein>
    <submittedName>
        <fullName evidence="5">ABC transporter ATP-binding protein</fullName>
    </submittedName>
</protein>
<dbReference type="InterPro" id="IPR003593">
    <property type="entry name" value="AAA+_ATPase"/>
</dbReference>
<dbReference type="EMBL" id="CP072943">
    <property type="protein sequence ID" value="QTX32242.1"/>
    <property type="molecule type" value="Genomic_DNA"/>
</dbReference>
<evidence type="ECO:0000313" key="6">
    <source>
        <dbReference type="Proteomes" id="UP000671879"/>
    </source>
</evidence>
<name>A0A9Q7AMD8_9BACT</name>
<dbReference type="Gene3D" id="3.40.50.300">
    <property type="entry name" value="P-loop containing nucleotide triphosphate hydrolases"/>
    <property type="match status" value="1"/>
</dbReference>
<dbReference type="GO" id="GO:0016887">
    <property type="term" value="F:ATP hydrolysis activity"/>
    <property type="evidence" value="ECO:0007669"/>
    <property type="project" value="InterPro"/>
</dbReference>
<proteinExistence type="predicted"/>
<dbReference type="SMART" id="SM00382">
    <property type="entry name" value="AAA"/>
    <property type="match status" value="1"/>
</dbReference>
<dbReference type="PANTHER" id="PTHR42788:SF2">
    <property type="entry name" value="ABC TRANSPORTER ATP-BINDING PROTEIN"/>
    <property type="match status" value="1"/>
</dbReference>
<dbReference type="InterPro" id="IPR050166">
    <property type="entry name" value="ABC_transporter_ATP-bind"/>
</dbReference>
<feature type="domain" description="ABC transporter" evidence="4">
    <location>
        <begin position="29"/>
        <end position="256"/>
    </location>
</feature>
<dbReference type="AlphaFoldDB" id="A0A9Q7AMD8"/>
<dbReference type="KEGG" id="aram:KAR29_13200"/>
<keyword evidence="3 5" id="KW-0067">ATP-binding</keyword>
<keyword evidence="6" id="KW-1185">Reference proteome</keyword>
<dbReference type="Pfam" id="PF00005">
    <property type="entry name" value="ABC_tran"/>
    <property type="match status" value="1"/>
</dbReference>
<dbReference type="InterPro" id="IPR003439">
    <property type="entry name" value="ABC_transporter-like_ATP-bd"/>
</dbReference>
<accession>A0A9Q7AMD8</accession>
<sequence length="271" mass="29259">MPAKGSHRGLFSLLSPFSDVPSEEGVFVLSIRGLTKRFGSAVVFEDFSLDVAEGSFTALLGPSGCGKSTFFDVLTGLVARDGGSLLWGGEDRGDLVGVAAYMQQKDLLLPWLSLEANVLLPLSLRGVPSAGDRRRAAGLLEAFGLGGYGAHRPCQVSGGMRQRCALARTVMADRELVLLDEPLSALDAVTRLDLQELLLKLHRSYGRTIVMVTHDVDEALRLADSILLLSPLPMTVRAVFSPSGRAPRPSDDPELLRLKRRLLDGLRRPLS</sequence>
<gene>
    <name evidence="5" type="ORF">KAR29_13200</name>
</gene>
<dbReference type="Proteomes" id="UP000671879">
    <property type="component" value="Chromosome"/>
</dbReference>
<evidence type="ECO:0000259" key="4">
    <source>
        <dbReference type="PROSITE" id="PS50893"/>
    </source>
</evidence>
<keyword evidence="2" id="KW-0547">Nucleotide-binding</keyword>
<evidence type="ECO:0000256" key="3">
    <source>
        <dbReference type="ARBA" id="ARBA00022840"/>
    </source>
</evidence>
<evidence type="ECO:0000256" key="2">
    <source>
        <dbReference type="ARBA" id="ARBA00022741"/>
    </source>
</evidence>
<dbReference type="PROSITE" id="PS50893">
    <property type="entry name" value="ABC_TRANSPORTER_2"/>
    <property type="match status" value="1"/>
</dbReference>
<evidence type="ECO:0000256" key="1">
    <source>
        <dbReference type="ARBA" id="ARBA00022448"/>
    </source>
</evidence>
<dbReference type="SUPFAM" id="SSF52540">
    <property type="entry name" value="P-loop containing nucleoside triphosphate hydrolases"/>
    <property type="match status" value="1"/>
</dbReference>
<organism evidence="5 6">
    <name type="scientific">Aminithiophilus ramosus</name>
    <dbReference type="NCBI Taxonomy" id="3029084"/>
    <lineage>
        <taxon>Bacteria</taxon>
        <taxon>Thermotogati</taxon>
        <taxon>Synergistota</taxon>
        <taxon>Synergistia</taxon>
        <taxon>Synergistales</taxon>
        <taxon>Aminithiophilaceae</taxon>
        <taxon>Aminithiophilus</taxon>
    </lineage>
</organism>
<keyword evidence="1" id="KW-0813">Transport</keyword>
<dbReference type="GO" id="GO:0005524">
    <property type="term" value="F:ATP binding"/>
    <property type="evidence" value="ECO:0007669"/>
    <property type="project" value="UniProtKB-KW"/>
</dbReference>
<evidence type="ECO:0000313" key="5">
    <source>
        <dbReference type="EMBL" id="QTX32242.1"/>
    </source>
</evidence>
<reference evidence="6" key="1">
    <citation type="submission" date="2021-04" db="EMBL/GenBank/DDBJ databases">
        <title>A novel Synergistetes isolate from a pyrite-forming mixed culture.</title>
        <authorList>
            <person name="Bunk B."/>
            <person name="Sproer C."/>
            <person name="Spring S."/>
            <person name="Pester M."/>
        </authorList>
    </citation>
    <scope>NUCLEOTIDE SEQUENCE [LARGE SCALE GENOMIC DNA]</scope>
    <source>
        <strain evidence="6">J.5.4.2-T.3.5.2</strain>
    </source>
</reference>
<dbReference type="PANTHER" id="PTHR42788">
    <property type="entry name" value="TAURINE IMPORT ATP-BINDING PROTEIN-RELATED"/>
    <property type="match status" value="1"/>
</dbReference>